<comment type="similarity">
    <text evidence="1">In the C-terminal section; belongs to the class-I pyridoxal-phosphate-dependent aminotransferase family.</text>
</comment>
<dbReference type="NCBIfam" id="NF012025">
    <property type="entry name" value="PRK15481.1"/>
    <property type="match status" value="1"/>
</dbReference>
<evidence type="ECO:0000256" key="2">
    <source>
        <dbReference type="ARBA" id="ARBA00022898"/>
    </source>
</evidence>
<sequence>MPGAPGPRAAPCPDGLACRMHTAGAAKSGKIAAAAGCILHGPAASDPPNVPGHMKFSGKTATEIFDGIRTLVQSGQLPPGASLPPVRDLAVELDVNRNTVAAAYRRLVTAGIAQAQGRLGTTIRDPATPGEQEGARADTQLMDFASGNPGARWLPDLTAAFHVRPYKPRLYGAATVNPGLESYIRKWMAPDAPVPFEVDLAHGAVDAVERLLGAYLVPGDKVAVENPCFLSSINTLRTAGCQPLGVPVDEEGMLAPALAAALAKGAQAVILTPRIHNPTGCNLSAKRARALARVLAKYPQTLVVIDDHFASLATAGYHSVLPRGAARWALVRSFSKALGPDVRVAAIASDAQTAKRLRLRLASGTSWVSHLLQDVVEMTVTRPGFAELMEQARADYARRRQALADALTAEGIGVHAHADGLNLWVPLERDDAAVVAELAALGWLVRHGEAFSVQERVHGLRITISDIEPEQCATFAQDLRRCLGG</sequence>
<evidence type="ECO:0000313" key="7">
    <source>
        <dbReference type="EMBL" id="AJK45584.1"/>
    </source>
</evidence>
<protein>
    <submittedName>
        <fullName evidence="7">Transcriptional regulator, GntR family</fullName>
    </submittedName>
</protein>
<dbReference type="SUPFAM" id="SSF46785">
    <property type="entry name" value="Winged helix' DNA-binding domain"/>
    <property type="match status" value="1"/>
</dbReference>
<dbReference type="KEGG" id="bgp:BGL_1c10600"/>
<dbReference type="Gene3D" id="1.10.10.10">
    <property type="entry name" value="Winged helix-like DNA-binding domain superfamily/Winged helix DNA-binding domain"/>
    <property type="match status" value="1"/>
</dbReference>
<reference evidence="8" key="1">
    <citation type="submission" date="2011-03" db="EMBL/GenBank/DDBJ databases">
        <authorList>
            <person name="Voget S."/>
            <person name="Streit W.R."/>
            <person name="Jaeger K.E."/>
            <person name="Daniel R."/>
        </authorList>
    </citation>
    <scope>NUCLEOTIDE SEQUENCE [LARGE SCALE GENOMIC DNA]</scope>
    <source>
        <strain evidence="8">PG1</strain>
    </source>
</reference>
<evidence type="ECO:0000256" key="3">
    <source>
        <dbReference type="ARBA" id="ARBA00023015"/>
    </source>
</evidence>
<keyword evidence="5" id="KW-0804">Transcription</keyword>
<feature type="domain" description="HTH gntR-type" evidence="6">
    <location>
        <begin position="58"/>
        <end position="126"/>
    </location>
</feature>
<evidence type="ECO:0000256" key="4">
    <source>
        <dbReference type="ARBA" id="ARBA00023125"/>
    </source>
</evidence>
<dbReference type="Gene3D" id="3.40.640.10">
    <property type="entry name" value="Type I PLP-dependent aspartate aminotransferase-like (Major domain)"/>
    <property type="match status" value="1"/>
</dbReference>
<dbReference type="EMBL" id="CP002580">
    <property type="protein sequence ID" value="AJK45584.1"/>
    <property type="molecule type" value="Genomic_DNA"/>
</dbReference>
<dbReference type="CDD" id="cd07377">
    <property type="entry name" value="WHTH_GntR"/>
    <property type="match status" value="1"/>
</dbReference>
<keyword evidence="3" id="KW-0805">Transcription regulation</keyword>
<evidence type="ECO:0000259" key="6">
    <source>
        <dbReference type="PROSITE" id="PS50949"/>
    </source>
</evidence>
<reference evidence="7 8" key="2">
    <citation type="journal article" date="2016" name="Appl. Microbiol. Biotechnol.">
        <title>Mutations improving production and secretion of extracellular lipase by Burkholderia glumae PG1.</title>
        <authorList>
            <person name="Knapp A."/>
            <person name="Voget S."/>
            <person name="Gao R."/>
            <person name="Zaburannyi N."/>
            <person name="Krysciak D."/>
            <person name="Breuer M."/>
            <person name="Hauer B."/>
            <person name="Streit W.R."/>
            <person name="Muller R."/>
            <person name="Daniel R."/>
            <person name="Jaeger K.E."/>
        </authorList>
    </citation>
    <scope>NUCLEOTIDE SEQUENCE [LARGE SCALE GENOMIC DNA]</scope>
    <source>
        <strain evidence="7 8">PG1</strain>
    </source>
</reference>
<dbReference type="Pfam" id="PF00392">
    <property type="entry name" value="GntR"/>
    <property type="match status" value="1"/>
</dbReference>
<evidence type="ECO:0000256" key="1">
    <source>
        <dbReference type="ARBA" id="ARBA00005384"/>
    </source>
</evidence>
<dbReference type="HOGENOM" id="CLU_017584_2_0_4"/>
<dbReference type="GO" id="GO:0003700">
    <property type="term" value="F:DNA-binding transcription factor activity"/>
    <property type="evidence" value="ECO:0007669"/>
    <property type="project" value="InterPro"/>
</dbReference>
<dbReference type="Pfam" id="PF00155">
    <property type="entry name" value="Aminotran_1_2"/>
    <property type="match status" value="1"/>
</dbReference>
<accession>A0A0B6RTT8</accession>
<evidence type="ECO:0000256" key="5">
    <source>
        <dbReference type="ARBA" id="ARBA00023163"/>
    </source>
</evidence>
<proteinExistence type="inferred from homology"/>
<dbReference type="InterPro" id="IPR000524">
    <property type="entry name" value="Tscrpt_reg_HTH_GntR"/>
</dbReference>
<dbReference type="InterPro" id="IPR015424">
    <property type="entry name" value="PyrdxlP-dep_Trfase"/>
</dbReference>
<dbReference type="InterPro" id="IPR036390">
    <property type="entry name" value="WH_DNA-bd_sf"/>
</dbReference>
<dbReference type="AlphaFoldDB" id="A0A0B6RTT8"/>
<keyword evidence="2" id="KW-0663">Pyridoxal phosphate</keyword>
<evidence type="ECO:0000313" key="8">
    <source>
        <dbReference type="Proteomes" id="UP000031838"/>
    </source>
</evidence>
<organism evidence="7 8">
    <name type="scientific">Burkholderia plantarii</name>
    <dbReference type="NCBI Taxonomy" id="41899"/>
    <lineage>
        <taxon>Bacteria</taxon>
        <taxon>Pseudomonadati</taxon>
        <taxon>Pseudomonadota</taxon>
        <taxon>Betaproteobacteria</taxon>
        <taxon>Burkholderiales</taxon>
        <taxon>Burkholderiaceae</taxon>
        <taxon>Burkholderia</taxon>
    </lineage>
</organism>
<gene>
    <name evidence="7" type="ORF">BGL_1c10600</name>
</gene>
<dbReference type="PROSITE" id="PS50949">
    <property type="entry name" value="HTH_GNTR"/>
    <property type="match status" value="1"/>
</dbReference>
<dbReference type="CDD" id="cd00609">
    <property type="entry name" value="AAT_like"/>
    <property type="match status" value="1"/>
</dbReference>
<dbReference type="InterPro" id="IPR004839">
    <property type="entry name" value="Aminotransferase_I/II_large"/>
</dbReference>
<dbReference type="PANTHER" id="PTHR46577">
    <property type="entry name" value="HTH-TYPE TRANSCRIPTIONAL REGULATORY PROTEIN GABR"/>
    <property type="match status" value="1"/>
</dbReference>
<dbReference type="InterPro" id="IPR015421">
    <property type="entry name" value="PyrdxlP-dep_Trfase_major"/>
</dbReference>
<dbReference type="GO" id="GO:0003677">
    <property type="term" value="F:DNA binding"/>
    <property type="evidence" value="ECO:0007669"/>
    <property type="project" value="UniProtKB-KW"/>
</dbReference>
<dbReference type="PANTHER" id="PTHR46577:SF1">
    <property type="entry name" value="HTH-TYPE TRANSCRIPTIONAL REGULATORY PROTEIN GABR"/>
    <property type="match status" value="1"/>
</dbReference>
<name>A0A0B6RTT8_BURPL</name>
<dbReference type="Proteomes" id="UP000031838">
    <property type="component" value="Chromosome 1"/>
</dbReference>
<dbReference type="SMART" id="SM00345">
    <property type="entry name" value="HTH_GNTR"/>
    <property type="match status" value="1"/>
</dbReference>
<dbReference type="GO" id="GO:0030170">
    <property type="term" value="F:pyridoxal phosphate binding"/>
    <property type="evidence" value="ECO:0007669"/>
    <property type="project" value="InterPro"/>
</dbReference>
<keyword evidence="4" id="KW-0238">DNA-binding</keyword>
<keyword evidence="8" id="KW-1185">Reference proteome</keyword>
<dbReference type="SUPFAM" id="SSF53383">
    <property type="entry name" value="PLP-dependent transferases"/>
    <property type="match status" value="1"/>
</dbReference>
<dbReference type="InterPro" id="IPR036388">
    <property type="entry name" value="WH-like_DNA-bd_sf"/>
</dbReference>
<dbReference type="InterPro" id="IPR051446">
    <property type="entry name" value="HTH_trans_reg/aminotransferase"/>
</dbReference>